<accession>A0A8W8HW58</accession>
<dbReference type="EnsemblMetazoa" id="G11321.1">
    <property type="protein sequence ID" value="G11321.1:cds"/>
    <property type="gene ID" value="G11321"/>
</dbReference>
<reference evidence="1" key="1">
    <citation type="submission" date="2022-08" db="UniProtKB">
        <authorList>
            <consortium name="EnsemblMetazoa"/>
        </authorList>
    </citation>
    <scope>IDENTIFICATION</scope>
    <source>
        <strain evidence="1">05x7-T-G4-1.051#20</strain>
    </source>
</reference>
<organism evidence="1 2">
    <name type="scientific">Magallana gigas</name>
    <name type="common">Pacific oyster</name>
    <name type="synonym">Crassostrea gigas</name>
    <dbReference type="NCBI Taxonomy" id="29159"/>
    <lineage>
        <taxon>Eukaryota</taxon>
        <taxon>Metazoa</taxon>
        <taxon>Spiralia</taxon>
        <taxon>Lophotrochozoa</taxon>
        <taxon>Mollusca</taxon>
        <taxon>Bivalvia</taxon>
        <taxon>Autobranchia</taxon>
        <taxon>Pteriomorphia</taxon>
        <taxon>Ostreida</taxon>
        <taxon>Ostreoidea</taxon>
        <taxon>Ostreidae</taxon>
        <taxon>Magallana</taxon>
    </lineage>
</organism>
<protein>
    <submittedName>
        <fullName evidence="1">Uncharacterized protein</fullName>
    </submittedName>
</protein>
<evidence type="ECO:0000313" key="2">
    <source>
        <dbReference type="Proteomes" id="UP000005408"/>
    </source>
</evidence>
<dbReference type="PANTHER" id="PTHR11915">
    <property type="entry name" value="SPECTRIN/FILAMIN RELATED CYTOSKELETAL PROTEIN"/>
    <property type="match status" value="1"/>
</dbReference>
<dbReference type="SUPFAM" id="SSF46966">
    <property type="entry name" value="Spectrin repeat"/>
    <property type="match status" value="2"/>
</dbReference>
<dbReference type="AlphaFoldDB" id="A0A8W8HW58"/>
<sequence length="133" mass="16002">MRANNQKPYLPKEGKLISDINKAWDRLEKAEHERELALREELIRQEKLEQASCPIRQKGWHERNLAENTRPSRPDINAYEERVQAVVSVCFELEQEKYHDVERITARKDNVIRLWNYLLELLRARRNETRNVP</sequence>
<dbReference type="Proteomes" id="UP000005408">
    <property type="component" value="Unassembled WGS sequence"/>
</dbReference>
<name>A0A8W8HW58_MAGGI</name>
<proteinExistence type="predicted"/>
<keyword evidence="2" id="KW-1185">Reference proteome</keyword>
<evidence type="ECO:0000313" key="1">
    <source>
        <dbReference type="EnsemblMetazoa" id="G11321.1:cds"/>
    </source>
</evidence>
<dbReference type="Gene3D" id="1.20.58.60">
    <property type="match status" value="2"/>
</dbReference>